<dbReference type="NCBIfam" id="TIGR00002">
    <property type="entry name" value="S16"/>
    <property type="match status" value="1"/>
</dbReference>
<dbReference type="EMBL" id="UINC01035300">
    <property type="protein sequence ID" value="SVB27492.1"/>
    <property type="molecule type" value="Genomic_DNA"/>
</dbReference>
<feature type="region of interest" description="Disordered" evidence="3">
    <location>
        <begin position="81"/>
        <end position="168"/>
    </location>
</feature>
<dbReference type="Pfam" id="PF00886">
    <property type="entry name" value="Ribosomal_S16"/>
    <property type="match status" value="1"/>
</dbReference>
<sequence>MIRIRLARVGKKGHPSYRIVVADITAPRDGSYLEWIGNYDPMADPPAVTLKADRAAHWLNMGAIPSDAVARIMDQNGLMERTHNFSTATKKSASEEGAGGAPAAVAAPAEEPPADVAPAEETPVDEAPVEEAAPEEEALAEESAAGEEALADEPAAEEASGDEEEAAE</sequence>
<dbReference type="PANTHER" id="PTHR12919:SF20">
    <property type="entry name" value="SMALL RIBOSOMAL SUBUNIT PROTEIN BS16M"/>
    <property type="match status" value="1"/>
</dbReference>
<dbReference type="GO" id="GO:0006412">
    <property type="term" value="P:translation"/>
    <property type="evidence" value="ECO:0007669"/>
    <property type="project" value="InterPro"/>
</dbReference>
<gene>
    <name evidence="4" type="ORF">METZ01_LOCUS180346</name>
</gene>
<evidence type="ECO:0008006" key="5">
    <source>
        <dbReference type="Google" id="ProtNLM"/>
    </source>
</evidence>
<accession>A0A382CNY0</accession>
<feature type="compositionally biased region" description="Acidic residues" evidence="3">
    <location>
        <begin position="122"/>
        <end position="140"/>
    </location>
</feature>
<evidence type="ECO:0000256" key="3">
    <source>
        <dbReference type="SAM" id="MobiDB-lite"/>
    </source>
</evidence>
<feature type="compositionally biased region" description="Low complexity" evidence="3">
    <location>
        <begin position="101"/>
        <end position="121"/>
    </location>
</feature>
<protein>
    <recommendedName>
        <fullName evidence="5">30S ribosomal protein S16</fullName>
    </recommendedName>
</protein>
<dbReference type="PANTHER" id="PTHR12919">
    <property type="entry name" value="30S RIBOSOMAL PROTEIN S16"/>
    <property type="match status" value="1"/>
</dbReference>
<dbReference type="GO" id="GO:0005737">
    <property type="term" value="C:cytoplasm"/>
    <property type="evidence" value="ECO:0007669"/>
    <property type="project" value="UniProtKB-ARBA"/>
</dbReference>
<evidence type="ECO:0000313" key="4">
    <source>
        <dbReference type="EMBL" id="SVB27492.1"/>
    </source>
</evidence>
<dbReference type="AlphaFoldDB" id="A0A382CNY0"/>
<dbReference type="Gene3D" id="3.30.1320.10">
    <property type="match status" value="1"/>
</dbReference>
<organism evidence="4">
    <name type="scientific">marine metagenome</name>
    <dbReference type="NCBI Taxonomy" id="408172"/>
    <lineage>
        <taxon>unclassified sequences</taxon>
        <taxon>metagenomes</taxon>
        <taxon>ecological metagenomes</taxon>
    </lineage>
</organism>
<dbReference type="GO" id="GO:0015935">
    <property type="term" value="C:small ribosomal subunit"/>
    <property type="evidence" value="ECO:0007669"/>
    <property type="project" value="TreeGrafter"/>
</dbReference>
<keyword evidence="2" id="KW-0687">Ribonucleoprotein</keyword>
<dbReference type="InterPro" id="IPR000307">
    <property type="entry name" value="Ribosomal_bS16"/>
</dbReference>
<evidence type="ECO:0000256" key="2">
    <source>
        <dbReference type="ARBA" id="ARBA00023274"/>
    </source>
</evidence>
<keyword evidence="1" id="KW-0689">Ribosomal protein</keyword>
<dbReference type="InterPro" id="IPR023803">
    <property type="entry name" value="Ribosomal_bS16_dom_sf"/>
</dbReference>
<dbReference type="HAMAP" id="MF_00385">
    <property type="entry name" value="Ribosomal_bS16"/>
    <property type="match status" value="1"/>
</dbReference>
<dbReference type="GO" id="GO:0003735">
    <property type="term" value="F:structural constituent of ribosome"/>
    <property type="evidence" value="ECO:0007669"/>
    <property type="project" value="InterPro"/>
</dbReference>
<name>A0A382CNY0_9ZZZZ</name>
<dbReference type="InterPro" id="IPR020592">
    <property type="entry name" value="Ribosomal_bS16_CS"/>
</dbReference>
<feature type="compositionally biased region" description="Acidic residues" evidence="3">
    <location>
        <begin position="149"/>
        <end position="168"/>
    </location>
</feature>
<evidence type="ECO:0000256" key="1">
    <source>
        <dbReference type="ARBA" id="ARBA00022980"/>
    </source>
</evidence>
<reference evidence="4" key="1">
    <citation type="submission" date="2018-05" db="EMBL/GenBank/DDBJ databases">
        <authorList>
            <person name="Lanie J.A."/>
            <person name="Ng W.-L."/>
            <person name="Kazmierczak K.M."/>
            <person name="Andrzejewski T.M."/>
            <person name="Davidsen T.M."/>
            <person name="Wayne K.J."/>
            <person name="Tettelin H."/>
            <person name="Glass J.I."/>
            <person name="Rusch D."/>
            <person name="Podicherti R."/>
            <person name="Tsui H.-C.T."/>
            <person name="Winkler M.E."/>
        </authorList>
    </citation>
    <scope>NUCLEOTIDE SEQUENCE</scope>
</reference>
<dbReference type="SUPFAM" id="SSF54565">
    <property type="entry name" value="Ribosomal protein S16"/>
    <property type="match status" value="1"/>
</dbReference>
<proteinExistence type="inferred from homology"/>
<dbReference type="PROSITE" id="PS00732">
    <property type="entry name" value="RIBOSOMAL_S16"/>
    <property type="match status" value="1"/>
</dbReference>